<comment type="caution">
    <text evidence="2">The sequence shown here is derived from an EMBL/GenBank/DDBJ whole genome shotgun (WGS) entry which is preliminary data.</text>
</comment>
<protein>
    <submittedName>
        <fullName evidence="2">Uroporphyrinogen-III synthase</fullName>
        <ecNumber evidence="2">4.2.1.75</ecNumber>
    </submittedName>
</protein>
<dbReference type="Proteomes" id="UP000568839">
    <property type="component" value="Unassembled WGS sequence"/>
</dbReference>
<dbReference type="Pfam" id="PF02602">
    <property type="entry name" value="HEM4"/>
    <property type="match status" value="1"/>
</dbReference>
<dbReference type="PANTHER" id="PTHR40082">
    <property type="entry name" value="BLR5956 PROTEIN"/>
    <property type="match status" value="1"/>
</dbReference>
<keyword evidence="3" id="KW-1185">Reference proteome</keyword>
<reference evidence="2 3" key="1">
    <citation type="submission" date="2020-08" db="EMBL/GenBank/DDBJ databases">
        <title>Genomic Encyclopedia of Type Strains, Phase IV (KMG-IV): sequencing the most valuable type-strain genomes for metagenomic binning, comparative biology and taxonomic classification.</title>
        <authorList>
            <person name="Goeker M."/>
        </authorList>
    </citation>
    <scope>NUCLEOTIDE SEQUENCE [LARGE SCALE GENOMIC DNA]</scope>
    <source>
        <strain evidence="2 3">DSM 21769</strain>
    </source>
</reference>
<organism evidence="2 3">
    <name type="scientific">Geomicrobium halophilum</name>
    <dbReference type="NCBI Taxonomy" id="549000"/>
    <lineage>
        <taxon>Bacteria</taxon>
        <taxon>Bacillati</taxon>
        <taxon>Bacillota</taxon>
        <taxon>Bacilli</taxon>
        <taxon>Bacillales</taxon>
        <taxon>Geomicrobium</taxon>
    </lineage>
</organism>
<feature type="domain" description="Tetrapyrrole biosynthesis uroporphyrinogen III synthase" evidence="1">
    <location>
        <begin position="18"/>
        <end position="259"/>
    </location>
</feature>
<dbReference type="EC" id="4.2.1.75" evidence="2"/>
<keyword evidence="2" id="KW-0456">Lyase</keyword>
<dbReference type="EMBL" id="JACHHJ010000002">
    <property type="protein sequence ID" value="MBB6450103.1"/>
    <property type="molecule type" value="Genomic_DNA"/>
</dbReference>
<dbReference type="InterPro" id="IPR003754">
    <property type="entry name" value="4pyrrol_synth_uPrphyn_synth"/>
</dbReference>
<dbReference type="SUPFAM" id="SSF69618">
    <property type="entry name" value="HemD-like"/>
    <property type="match status" value="1"/>
</dbReference>
<gene>
    <name evidence="2" type="ORF">HNR44_002081</name>
</gene>
<dbReference type="NCBIfam" id="NF004584">
    <property type="entry name" value="PRK05928.2-1"/>
    <property type="match status" value="1"/>
</dbReference>
<evidence type="ECO:0000313" key="3">
    <source>
        <dbReference type="Proteomes" id="UP000568839"/>
    </source>
</evidence>
<dbReference type="InterPro" id="IPR036108">
    <property type="entry name" value="4pyrrol_syn_uPrphyn_synt_sf"/>
</dbReference>
<proteinExistence type="predicted"/>
<sequence>MKNLEGKHIALTASRKTDEMQTLLHKQGATSEVRSMQGTVQQDQETVTRLMKEGLAERVDGFIFTTGIGVTTLLDDASKAGMEDKLVKKIQSSFVAARGYKAVAALKKLDINVDIRSDDGTTEGLKEQLKGTDFSGKRLIIQQYGQASPALEHFLQEQGAILTTWLPYIHHAPDDEAVDRFIKELLDEKKYDGVCFTTALQVKSLFQRARKTDKHAQLTELFGNETIATAVGKVTAEALYEEGIKRVVSPTTERMGAMIVELGRYISAEEKQS</sequence>
<dbReference type="PANTHER" id="PTHR40082:SF1">
    <property type="entry name" value="BLR5956 PROTEIN"/>
    <property type="match status" value="1"/>
</dbReference>
<dbReference type="InterPro" id="IPR039793">
    <property type="entry name" value="UROS/Hem4"/>
</dbReference>
<evidence type="ECO:0000259" key="1">
    <source>
        <dbReference type="Pfam" id="PF02602"/>
    </source>
</evidence>
<name>A0A841PZ43_9BACL</name>
<dbReference type="Gene3D" id="3.40.50.10090">
    <property type="match status" value="2"/>
</dbReference>
<dbReference type="GO" id="GO:0006780">
    <property type="term" value="P:uroporphyrinogen III biosynthetic process"/>
    <property type="evidence" value="ECO:0007669"/>
    <property type="project" value="InterPro"/>
</dbReference>
<dbReference type="GO" id="GO:0004852">
    <property type="term" value="F:uroporphyrinogen-III synthase activity"/>
    <property type="evidence" value="ECO:0007669"/>
    <property type="project" value="UniProtKB-EC"/>
</dbReference>
<dbReference type="RefSeq" id="WP_184404040.1">
    <property type="nucleotide sequence ID" value="NZ_JACHHJ010000002.1"/>
</dbReference>
<accession>A0A841PZ43</accession>
<dbReference type="AlphaFoldDB" id="A0A841PZ43"/>
<dbReference type="CDD" id="cd06578">
    <property type="entry name" value="HemD"/>
    <property type="match status" value="1"/>
</dbReference>
<evidence type="ECO:0000313" key="2">
    <source>
        <dbReference type="EMBL" id="MBB6450103.1"/>
    </source>
</evidence>